<evidence type="ECO:0000313" key="9">
    <source>
        <dbReference type="Proteomes" id="UP000190027"/>
    </source>
</evidence>
<dbReference type="PANTHER" id="PTHR10099">
    <property type="entry name" value="PHOSPHORIBOSYLFORMYLGLYCINAMIDINE SYNTHASE"/>
    <property type="match status" value="1"/>
</dbReference>
<accession>A0A1T4WMD0</accession>
<keyword evidence="9" id="KW-1185">Reference proteome</keyword>
<sequence length="269" mass="29693">MAPVNALVLTGYGTNCEQESAHAVRLAGADSADIVYFSDLASGKVQMQDYNFLLCPGGFLDGDDLGAAQAAALRWRHATTPDGRPLLDQFKEFFKSGAVILGICNGFQLLVKLGLLPALGGQYFDRQVSLSHNDSARYEDRWVHLRVNPKSPCVFTQGLDKLFVPVRHGEGKIIPRDEHLLRDLAEHQLIALQYADPQTGEPTQEYPHNPNGSPLGIAGLTDPSGRVLGLMPHPEAYNHPTNHPTWTRGHDEELGLRLLERGVLYLRER</sequence>
<dbReference type="GO" id="GO:0004642">
    <property type="term" value="F:phosphoribosylformylglycinamidine synthase activity"/>
    <property type="evidence" value="ECO:0007669"/>
    <property type="project" value="InterPro"/>
</dbReference>
<evidence type="ECO:0000256" key="4">
    <source>
        <dbReference type="ARBA" id="ARBA00022755"/>
    </source>
</evidence>
<dbReference type="Gene3D" id="3.40.50.880">
    <property type="match status" value="1"/>
</dbReference>
<dbReference type="InterPro" id="IPR029062">
    <property type="entry name" value="Class_I_gatase-like"/>
</dbReference>
<dbReference type="AlphaFoldDB" id="A0A1T4WMD0"/>
<dbReference type="PANTHER" id="PTHR10099:SF1">
    <property type="entry name" value="PHOSPHORIBOSYLFORMYLGLYCINAMIDINE SYNTHASE"/>
    <property type="match status" value="1"/>
</dbReference>
<dbReference type="STRING" id="1121449.SAMN02745704_01114"/>
<keyword evidence="3" id="KW-0547">Nucleotide-binding</keyword>
<dbReference type="SUPFAM" id="SSF52317">
    <property type="entry name" value="Class I glutamine amidotransferase-like"/>
    <property type="match status" value="1"/>
</dbReference>
<keyword evidence="7" id="KW-0315">Glutamine amidotransferase</keyword>
<dbReference type="GO" id="GO:0005524">
    <property type="term" value="F:ATP binding"/>
    <property type="evidence" value="ECO:0007669"/>
    <property type="project" value="UniProtKB-KW"/>
</dbReference>
<evidence type="ECO:0000256" key="6">
    <source>
        <dbReference type="ARBA" id="ARBA00022840"/>
    </source>
</evidence>
<evidence type="ECO:0000256" key="1">
    <source>
        <dbReference type="ARBA" id="ARBA00022490"/>
    </source>
</evidence>
<dbReference type="OrthoDB" id="9804441at2"/>
<organism evidence="8 9">
    <name type="scientific">Paucidesulfovibrio gracilis DSM 16080</name>
    <dbReference type="NCBI Taxonomy" id="1121449"/>
    <lineage>
        <taxon>Bacteria</taxon>
        <taxon>Pseudomonadati</taxon>
        <taxon>Thermodesulfobacteriota</taxon>
        <taxon>Desulfovibrionia</taxon>
        <taxon>Desulfovibrionales</taxon>
        <taxon>Desulfovibrionaceae</taxon>
        <taxon>Paucidesulfovibrio</taxon>
    </lineage>
</organism>
<dbReference type="SMART" id="SM01211">
    <property type="entry name" value="GATase_5"/>
    <property type="match status" value="1"/>
</dbReference>
<dbReference type="InterPro" id="IPR010075">
    <property type="entry name" value="PRibForGlyAmidine_synth_PurQ"/>
</dbReference>
<keyword evidence="2" id="KW-0436">Ligase</keyword>
<dbReference type="Proteomes" id="UP000190027">
    <property type="component" value="Unassembled WGS sequence"/>
</dbReference>
<dbReference type="Pfam" id="PF13507">
    <property type="entry name" value="GATase_5"/>
    <property type="match status" value="1"/>
</dbReference>
<gene>
    <name evidence="8" type="ORF">SAMN02745704_01114</name>
</gene>
<keyword evidence="6" id="KW-0067">ATP-binding</keyword>
<dbReference type="PIRSF" id="PIRSF001586">
    <property type="entry name" value="FGAM_synth_I"/>
    <property type="match status" value="1"/>
</dbReference>
<evidence type="ECO:0000256" key="2">
    <source>
        <dbReference type="ARBA" id="ARBA00022598"/>
    </source>
</evidence>
<reference evidence="8 9" key="1">
    <citation type="submission" date="2017-02" db="EMBL/GenBank/DDBJ databases">
        <authorList>
            <person name="Peterson S.W."/>
        </authorList>
    </citation>
    <scope>NUCLEOTIDE SEQUENCE [LARGE SCALE GENOMIC DNA]</scope>
    <source>
        <strain evidence="8 9">DSM 16080</strain>
    </source>
</reference>
<dbReference type="PROSITE" id="PS51273">
    <property type="entry name" value="GATASE_TYPE_1"/>
    <property type="match status" value="1"/>
</dbReference>
<keyword evidence="5" id="KW-0378">Hydrolase</keyword>
<evidence type="ECO:0000256" key="5">
    <source>
        <dbReference type="ARBA" id="ARBA00022801"/>
    </source>
</evidence>
<evidence type="ECO:0000256" key="7">
    <source>
        <dbReference type="ARBA" id="ARBA00022962"/>
    </source>
</evidence>
<dbReference type="GO" id="GO:0005737">
    <property type="term" value="C:cytoplasm"/>
    <property type="evidence" value="ECO:0007669"/>
    <property type="project" value="TreeGrafter"/>
</dbReference>
<dbReference type="EMBL" id="FUYC01000003">
    <property type="protein sequence ID" value="SKA78307.1"/>
    <property type="molecule type" value="Genomic_DNA"/>
</dbReference>
<evidence type="ECO:0000256" key="3">
    <source>
        <dbReference type="ARBA" id="ARBA00022741"/>
    </source>
</evidence>
<dbReference type="RefSeq" id="WP_078716680.1">
    <property type="nucleotide sequence ID" value="NZ_FUYC01000003.1"/>
</dbReference>
<dbReference type="GO" id="GO:0006189">
    <property type="term" value="P:'de novo' IMP biosynthetic process"/>
    <property type="evidence" value="ECO:0007669"/>
    <property type="project" value="InterPro"/>
</dbReference>
<dbReference type="GO" id="GO:0016787">
    <property type="term" value="F:hydrolase activity"/>
    <property type="evidence" value="ECO:0007669"/>
    <property type="project" value="UniProtKB-KW"/>
</dbReference>
<protein>
    <submittedName>
        <fullName evidence="8">Phosphoribosylformylglycinamidine synthase subunit I</fullName>
    </submittedName>
</protein>
<keyword evidence="4" id="KW-0658">Purine biosynthesis</keyword>
<evidence type="ECO:0000313" key="8">
    <source>
        <dbReference type="EMBL" id="SKA78307.1"/>
    </source>
</evidence>
<keyword evidence="1" id="KW-0963">Cytoplasm</keyword>
<name>A0A1T4WMD0_9BACT</name>
<proteinExistence type="predicted"/>